<reference evidence="1 2" key="1">
    <citation type="journal article" date="2024" name="Plant Biotechnol. J.">
        <title>Genome and CRISPR/Cas9 system of a widespread forest tree (Populus alba) in the world.</title>
        <authorList>
            <person name="Liu Y.J."/>
            <person name="Jiang P.F."/>
            <person name="Han X.M."/>
            <person name="Li X.Y."/>
            <person name="Wang H.M."/>
            <person name="Wang Y.J."/>
            <person name="Wang X.X."/>
            <person name="Zeng Q.Y."/>
        </authorList>
    </citation>
    <scope>NUCLEOTIDE SEQUENCE [LARGE SCALE GENOMIC DNA]</scope>
    <source>
        <strain evidence="2">cv. PAL-ZL1</strain>
    </source>
</reference>
<evidence type="ECO:0000313" key="2">
    <source>
        <dbReference type="Proteomes" id="UP000309997"/>
    </source>
</evidence>
<evidence type="ECO:0000313" key="1">
    <source>
        <dbReference type="EMBL" id="KAL3585268.1"/>
    </source>
</evidence>
<sequence>MAGLQYNFFPTDFFYPRPQTVKVDTAAATTQKSAALPLQIQEREVMITGDLKPKHHPASLVLHNNKHGSKIEIWVLSMYNRWKEHSPVFLALSSLFLDICTHKHLAQHFWQKNMHGFLKAVLEHLPVQRGPHSASEPTQHFMLLALKCVVFFVFNLWRSFSNRTLITLRFKAPLSGAMLELSKKSRDLDH</sequence>
<gene>
    <name evidence="1" type="ORF">D5086_012135</name>
</gene>
<proteinExistence type="predicted"/>
<keyword evidence="2" id="KW-1185">Reference proteome</keyword>
<dbReference type="EMBL" id="RCHU02000006">
    <property type="protein sequence ID" value="KAL3585268.1"/>
    <property type="molecule type" value="Genomic_DNA"/>
</dbReference>
<comment type="caution">
    <text evidence="1">The sequence shown here is derived from an EMBL/GenBank/DDBJ whole genome shotgun (WGS) entry which is preliminary data.</text>
</comment>
<protein>
    <submittedName>
        <fullName evidence="1">Uncharacterized protein</fullName>
    </submittedName>
</protein>
<dbReference type="Proteomes" id="UP000309997">
    <property type="component" value="Unassembled WGS sequence"/>
</dbReference>
<name>A0ACC4C1V0_POPAL</name>
<organism evidence="1 2">
    <name type="scientific">Populus alba</name>
    <name type="common">White poplar</name>
    <dbReference type="NCBI Taxonomy" id="43335"/>
    <lineage>
        <taxon>Eukaryota</taxon>
        <taxon>Viridiplantae</taxon>
        <taxon>Streptophyta</taxon>
        <taxon>Embryophyta</taxon>
        <taxon>Tracheophyta</taxon>
        <taxon>Spermatophyta</taxon>
        <taxon>Magnoliopsida</taxon>
        <taxon>eudicotyledons</taxon>
        <taxon>Gunneridae</taxon>
        <taxon>Pentapetalae</taxon>
        <taxon>rosids</taxon>
        <taxon>fabids</taxon>
        <taxon>Malpighiales</taxon>
        <taxon>Salicaceae</taxon>
        <taxon>Saliceae</taxon>
        <taxon>Populus</taxon>
    </lineage>
</organism>
<accession>A0ACC4C1V0</accession>